<feature type="transmembrane region" description="Helical" evidence="6">
    <location>
        <begin position="12"/>
        <end position="33"/>
    </location>
</feature>
<reference evidence="7 8" key="1">
    <citation type="journal article" date="2018" name="BMC Genomics">
        <title>Comparative genome analyses reveal sequence features reflecting distinct modes of host-adaptation between dicot and monocot powdery mildew.</title>
        <authorList>
            <person name="Wu Y."/>
            <person name="Ma X."/>
            <person name="Pan Z."/>
            <person name="Kale S.D."/>
            <person name="Song Y."/>
            <person name="King H."/>
            <person name="Zhang Q."/>
            <person name="Presley C."/>
            <person name="Deng X."/>
            <person name="Wei C.I."/>
            <person name="Xiao S."/>
        </authorList>
    </citation>
    <scope>NUCLEOTIDE SEQUENCE [LARGE SCALE GENOMIC DNA]</scope>
    <source>
        <strain evidence="7">UMSG3</strain>
    </source>
</reference>
<evidence type="ECO:0000256" key="1">
    <source>
        <dbReference type="ARBA" id="ARBA00004141"/>
    </source>
</evidence>
<evidence type="ECO:0000256" key="3">
    <source>
        <dbReference type="ARBA" id="ARBA00022692"/>
    </source>
</evidence>
<keyword evidence="4 6" id="KW-1133">Transmembrane helix</keyword>
<gene>
    <name evidence="7" type="ORF">GcM3_121002</name>
</gene>
<dbReference type="EMBL" id="MCBQ01012167">
    <property type="protein sequence ID" value="RKF65443.1"/>
    <property type="molecule type" value="Genomic_DNA"/>
</dbReference>
<dbReference type="AlphaFoldDB" id="A0A420I6V5"/>
<dbReference type="GO" id="GO:0012505">
    <property type="term" value="C:endomembrane system"/>
    <property type="evidence" value="ECO:0007669"/>
    <property type="project" value="TreeGrafter"/>
</dbReference>
<comment type="similarity">
    <text evidence="2">Belongs to the CLPTM1 family.</text>
</comment>
<dbReference type="InterPro" id="IPR008429">
    <property type="entry name" value="CLPTM1"/>
</dbReference>
<protein>
    <submittedName>
        <fullName evidence="7">Cleft lip and palate transmembrane protein 1-like protein</fullName>
    </submittedName>
</protein>
<evidence type="ECO:0000313" key="8">
    <source>
        <dbReference type="Proteomes" id="UP000283383"/>
    </source>
</evidence>
<evidence type="ECO:0000256" key="2">
    <source>
        <dbReference type="ARBA" id="ARBA00009310"/>
    </source>
</evidence>
<keyword evidence="8" id="KW-1185">Reference proteome</keyword>
<evidence type="ECO:0000256" key="4">
    <source>
        <dbReference type="ARBA" id="ARBA00022989"/>
    </source>
</evidence>
<dbReference type="Proteomes" id="UP000283383">
    <property type="component" value="Unassembled WGS sequence"/>
</dbReference>
<accession>A0A420I6V5</accession>
<dbReference type="GO" id="GO:0016020">
    <property type="term" value="C:membrane"/>
    <property type="evidence" value="ECO:0007669"/>
    <property type="project" value="UniProtKB-SubCell"/>
</dbReference>
<sequence>MKANANKKKSTIKSIIQGILIMVGIQFLMGNFMGDKPSTKHSNNKSRDVIDIPSHNLQPSSLSNGATYTSVPHIIAPIWPANTLVDIIIIISPSITIEPISTTPKERVIMNEVAFHLGNFSNQRVIDAYFDLPDELQNNGTLWGHFYIGITGENLDPSKLNYNPDRSFHFTWPLTEYLPLKKSTKTRNLLVKTGQTEDLKDDISHTKIVSHYHPNFTMSFIPDTGVLSFPNIHSSMRPYFHLDASNSRDATGQNGRYYPVLFINKFWQLRSHMNPLNSTVKRLPIHIKLNNMASWKFGIISSIDEAAKRTSRAAAQGNPLPGGGDGSELEMIKNILFETNPILLGTTIIVSIIHMIFEMLAFKSDISHYRNKKNNIGISIRSIFGNCFMQGVILLYLLDNNENTSWMILISQGMGIVLEFWKITTIVDICICPSDNIIGFGVEFKDKHTLSTTEEKTKEYDALAFKYLYIVAIPLFLAYASYSLMYETHKSWYSFVIATLVGSVYAYGFLMMVPSLYINYRLKSVAHMPAKAMTYKFLNTFIDDLFAFTVKMPTLHRLATLRDDVIFFVYLYQSWKYRVDYTRVNEFGQGGDETVSEVIEKKSNDLSSANETKCI</sequence>
<feature type="transmembrane region" description="Helical" evidence="6">
    <location>
        <begin position="467"/>
        <end position="486"/>
    </location>
</feature>
<evidence type="ECO:0000256" key="5">
    <source>
        <dbReference type="ARBA" id="ARBA00023136"/>
    </source>
</evidence>
<name>A0A420I6V5_9PEZI</name>
<dbReference type="PANTHER" id="PTHR21347">
    <property type="entry name" value="CLEFT LIP AND PALATE ASSOCIATED TRANSMEMBRANE PROTEIN-RELATED"/>
    <property type="match status" value="1"/>
</dbReference>
<organism evidence="7 8">
    <name type="scientific">Golovinomyces cichoracearum</name>
    <dbReference type="NCBI Taxonomy" id="62708"/>
    <lineage>
        <taxon>Eukaryota</taxon>
        <taxon>Fungi</taxon>
        <taxon>Dikarya</taxon>
        <taxon>Ascomycota</taxon>
        <taxon>Pezizomycotina</taxon>
        <taxon>Leotiomycetes</taxon>
        <taxon>Erysiphales</taxon>
        <taxon>Erysiphaceae</taxon>
        <taxon>Golovinomyces</taxon>
    </lineage>
</organism>
<feature type="transmembrane region" description="Helical" evidence="6">
    <location>
        <begin position="374"/>
        <end position="398"/>
    </location>
</feature>
<proteinExistence type="inferred from homology"/>
<feature type="transmembrane region" description="Helical" evidence="6">
    <location>
        <begin position="342"/>
        <end position="362"/>
    </location>
</feature>
<keyword evidence="5 6" id="KW-0472">Membrane</keyword>
<dbReference type="PANTHER" id="PTHR21347:SF0">
    <property type="entry name" value="LIPID SCRAMBLASE CLPTM1L"/>
    <property type="match status" value="1"/>
</dbReference>
<feature type="transmembrane region" description="Helical" evidence="6">
    <location>
        <begin position="492"/>
        <end position="518"/>
    </location>
</feature>
<keyword evidence="3 6" id="KW-0812">Transmembrane</keyword>
<comment type="subcellular location">
    <subcellularLocation>
        <location evidence="1">Membrane</location>
        <topology evidence="1">Multi-pass membrane protein</topology>
    </subcellularLocation>
</comment>
<evidence type="ECO:0000313" key="7">
    <source>
        <dbReference type="EMBL" id="RKF65443.1"/>
    </source>
</evidence>
<evidence type="ECO:0000256" key="6">
    <source>
        <dbReference type="SAM" id="Phobius"/>
    </source>
</evidence>
<dbReference type="STRING" id="62708.A0A420I6V5"/>
<dbReference type="Pfam" id="PF05602">
    <property type="entry name" value="CLPTM1"/>
    <property type="match status" value="1"/>
</dbReference>
<comment type="caution">
    <text evidence="7">The sequence shown here is derived from an EMBL/GenBank/DDBJ whole genome shotgun (WGS) entry which is preliminary data.</text>
</comment>